<dbReference type="Proteomes" id="UP000272942">
    <property type="component" value="Unassembled WGS sequence"/>
</dbReference>
<reference evidence="3" key="1">
    <citation type="submission" date="2016-06" db="UniProtKB">
        <authorList>
            <consortium name="WormBaseParasite"/>
        </authorList>
    </citation>
    <scope>IDENTIFICATION</scope>
</reference>
<evidence type="ECO:0000313" key="1">
    <source>
        <dbReference type="EMBL" id="VDP50108.1"/>
    </source>
</evidence>
<evidence type="ECO:0000313" key="2">
    <source>
        <dbReference type="Proteomes" id="UP000272942"/>
    </source>
</evidence>
<dbReference type="WBParaSite" id="ECPE_0000194001-mRNA-1">
    <property type="protein sequence ID" value="ECPE_0000194001-mRNA-1"/>
    <property type="gene ID" value="ECPE_0000194001"/>
</dbReference>
<gene>
    <name evidence="1" type="ORF">ECPE_LOCUS1940</name>
</gene>
<evidence type="ECO:0000313" key="3">
    <source>
        <dbReference type="WBParaSite" id="ECPE_0000194001-mRNA-1"/>
    </source>
</evidence>
<proteinExistence type="predicted"/>
<dbReference type="AlphaFoldDB" id="A0A183A4Q5"/>
<sequence length="104" mass="11327">MRCLHSPCTDLGVPKPTKAELDGKTGILELEFTLISGATSYTVILVSGYEVWQVFHITPYTRFIAEITCSTCAVAVRAVNAHDKGAFSDLLPISCKRTLDIVIP</sequence>
<organism evidence="3">
    <name type="scientific">Echinostoma caproni</name>
    <dbReference type="NCBI Taxonomy" id="27848"/>
    <lineage>
        <taxon>Eukaryota</taxon>
        <taxon>Metazoa</taxon>
        <taxon>Spiralia</taxon>
        <taxon>Lophotrochozoa</taxon>
        <taxon>Platyhelminthes</taxon>
        <taxon>Trematoda</taxon>
        <taxon>Digenea</taxon>
        <taxon>Plagiorchiida</taxon>
        <taxon>Echinostomata</taxon>
        <taxon>Echinostomatoidea</taxon>
        <taxon>Echinostomatidae</taxon>
        <taxon>Echinostoma</taxon>
    </lineage>
</organism>
<reference evidence="1 2" key="2">
    <citation type="submission" date="2018-11" db="EMBL/GenBank/DDBJ databases">
        <authorList>
            <consortium name="Pathogen Informatics"/>
        </authorList>
    </citation>
    <scope>NUCLEOTIDE SEQUENCE [LARGE SCALE GENOMIC DNA]</scope>
    <source>
        <strain evidence="1 2">Egypt</strain>
    </source>
</reference>
<protein>
    <submittedName>
        <fullName evidence="1 3">Uncharacterized protein</fullName>
    </submittedName>
</protein>
<name>A0A183A4Q5_9TREM</name>
<keyword evidence="2" id="KW-1185">Reference proteome</keyword>
<accession>A0A183A4Q5</accession>
<dbReference type="EMBL" id="UZAN01019632">
    <property type="protein sequence ID" value="VDP50108.1"/>
    <property type="molecule type" value="Genomic_DNA"/>
</dbReference>